<organism evidence="1">
    <name type="scientific">Arundo donax</name>
    <name type="common">Giant reed</name>
    <name type="synonym">Donax arundinaceus</name>
    <dbReference type="NCBI Taxonomy" id="35708"/>
    <lineage>
        <taxon>Eukaryota</taxon>
        <taxon>Viridiplantae</taxon>
        <taxon>Streptophyta</taxon>
        <taxon>Embryophyta</taxon>
        <taxon>Tracheophyta</taxon>
        <taxon>Spermatophyta</taxon>
        <taxon>Magnoliopsida</taxon>
        <taxon>Liliopsida</taxon>
        <taxon>Poales</taxon>
        <taxon>Poaceae</taxon>
        <taxon>PACMAD clade</taxon>
        <taxon>Arundinoideae</taxon>
        <taxon>Arundineae</taxon>
        <taxon>Arundo</taxon>
    </lineage>
</organism>
<sequence length="27" mass="3044">MNCTPSCQCFCVVLFLFGMCFFSETGK</sequence>
<proteinExistence type="predicted"/>
<dbReference type="AlphaFoldDB" id="A0A0A9BUV4"/>
<reference evidence="1" key="2">
    <citation type="journal article" date="2015" name="Data Brief">
        <title>Shoot transcriptome of the giant reed, Arundo donax.</title>
        <authorList>
            <person name="Barrero R.A."/>
            <person name="Guerrero F.D."/>
            <person name="Moolhuijzen P."/>
            <person name="Goolsby J.A."/>
            <person name="Tidwell J."/>
            <person name="Bellgard S.E."/>
            <person name="Bellgard M.I."/>
        </authorList>
    </citation>
    <scope>NUCLEOTIDE SEQUENCE</scope>
    <source>
        <tissue evidence="1">Shoot tissue taken approximately 20 cm above the soil surface</tissue>
    </source>
</reference>
<name>A0A0A9BUV4_ARUDO</name>
<protein>
    <submittedName>
        <fullName evidence="1">Uncharacterized protein</fullName>
    </submittedName>
</protein>
<accession>A0A0A9BUV4</accession>
<dbReference type="EMBL" id="GBRH01234863">
    <property type="protein sequence ID" value="JAD63032.1"/>
    <property type="molecule type" value="Transcribed_RNA"/>
</dbReference>
<reference evidence="1" key="1">
    <citation type="submission" date="2014-09" db="EMBL/GenBank/DDBJ databases">
        <authorList>
            <person name="Magalhaes I.L.F."/>
            <person name="Oliveira U."/>
            <person name="Santos F.R."/>
            <person name="Vidigal T.H.D.A."/>
            <person name="Brescovit A.D."/>
            <person name="Santos A.J."/>
        </authorList>
    </citation>
    <scope>NUCLEOTIDE SEQUENCE</scope>
    <source>
        <tissue evidence="1">Shoot tissue taken approximately 20 cm above the soil surface</tissue>
    </source>
</reference>
<evidence type="ECO:0000313" key="1">
    <source>
        <dbReference type="EMBL" id="JAD63032.1"/>
    </source>
</evidence>